<proteinExistence type="predicted"/>
<evidence type="ECO:0000313" key="2">
    <source>
        <dbReference type="Proteomes" id="UP000003980"/>
    </source>
</evidence>
<name>H2C4F8_9CREN</name>
<reference evidence="1 2" key="1">
    <citation type="submission" date="2012-01" db="EMBL/GenBank/DDBJ databases">
        <title>Improved High-Quality Draft sequence of Metallosphaera yellowstonensis MK1.</title>
        <authorList>
            <consortium name="US DOE Joint Genome Institute"/>
            <person name="Lucas S."/>
            <person name="Han J."/>
            <person name="Cheng J.-F."/>
            <person name="Goodwin L."/>
            <person name="Pitluck S."/>
            <person name="Peters L."/>
            <person name="Teshima H."/>
            <person name="Detter J.C."/>
            <person name="Han C."/>
            <person name="Tapia R."/>
            <person name="Land M."/>
            <person name="Hauser L."/>
            <person name="Kyrpides N."/>
            <person name="Kozubal M."/>
            <person name="Macur R.E."/>
            <person name="Jay Z."/>
            <person name="Inskeep W."/>
            <person name="Woyke T."/>
        </authorList>
    </citation>
    <scope>NUCLEOTIDE SEQUENCE [LARGE SCALE GENOMIC DNA]</scope>
    <source>
        <strain evidence="1 2">MK1</strain>
    </source>
</reference>
<protein>
    <submittedName>
        <fullName evidence="1">Uncharacterized protein</fullName>
    </submittedName>
</protein>
<gene>
    <name evidence="1" type="ORF">MetMK1DRAFT_00003250</name>
</gene>
<dbReference type="EMBL" id="JH597761">
    <property type="protein sequence ID" value="EHP69823.1"/>
    <property type="molecule type" value="Genomic_DNA"/>
</dbReference>
<accession>H2C4F8</accession>
<dbReference type="HOGENOM" id="CLU_2662439_0_0_2"/>
<dbReference type="AlphaFoldDB" id="H2C4F8"/>
<sequence>MRLLIMEDYFYLLEACVRCYNACKEDFESTVRMISEARGLDPEFTKRVLLSLKERYGSTERYRRLRAQLPEEFPL</sequence>
<organism evidence="1 2">
    <name type="scientific">Metallosphaera yellowstonensis MK1</name>
    <dbReference type="NCBI Taxonomy" id="671065"/>
    <lineage>
        <taxon>Archaea</taxon>
        <taxon>Thermoproteota</taxon>
        <taxon>Thermoprotei</taxon>
        <taxon>Sulfolobales</taxon>
        <taxon>Sulfolobaceae</taxon>
        <taxon>Metallosphaera</taxon>
    </lineage>
</organism>
<dbReference type="Proteomes" id="UP000003980">
    <property type="component" value="Unassembled WGS sequence"/>
</dbReference>
<dbReference type="STRING" id="671065.MetMK1DRAFT_00003250"/>
<evidence type="ECO:0000313" key="1">
    <source>
        <dbReference type="EMBL" id="EHP69823.1"/>
    </source>
</evidence>
<keyword evidence="2" id="KW-1185">Reference proteome</keyword>